<comment type="similarity">
    <text evidence="1">Belongs to the FlgD family.</text>
</comment>
<evidence type="ECO:0000256" key="1">
    <source>
        <dbReference type="ARBA" id="ARBA00010577"/>
    </source>
</evidence>
<keyword evidence="4" id="KW-0282">Flagellum</keyword>
<accession>A0A1L6ZL24</accession>
<dbReference type="RefSeq" id="WP_044330638.1">
    <property type="nucleotide sequence ID" value="NZ_CP015607.1"/>
</dbReference>
<reference evidence="4 5" key="1">
    <citation type="submission" date="2016-05" db="EMBL/GenBank/DDBJ databases">
        <title>Complete Genome and Methylome Analysis of Psychrotrophic Bacterial Isolates from Antarctic Lake Untersee.</title>
        <authorList>
            <person name="Fomenkov A."/>
            <person name="Akimov V.N."/>
            <person name="Vasilyeva L.V."/>
            <person name="Andersen D."/>
            <person name="Vincze T."/>
            <person name="Roberts R.J."/>
        </authorList>
    </citation>
    <scope>NUCLEOTIDE SEQUENCE [LARGE SCALE GENOMIC DNA]</scope>
    <source>
        <strain evidence="4 5">U14-5</strain>
    </source>
</reference>
<dbReference type="Proteomes" id="UP000185426">
    <property type="component" value="Chromosome"/>
</dbReference>
<keyword evidence="2" id="KW-1005">Bacterial flagellum biogenesis</keyword>
<organism evidence="4 5">
    <name type="scientific">Bacillus safensis</name>
    <dbReference type="NCBI Taxonomy" id="561879"/>
    <lineage>
        <taxon>Bacteria</taxon>
        <taxon>Bacillati</taxon>
        <taxon>Bacillota</taxon>
        <taxon>Bacilli</taxon>
        <taxon>Bacillales</taxon>
        <taxon>Bacillaceae</taxon>
        <taxon>Bacillus</taxon>
    </lineage>
</organism>
<evidence type="ECO:0000256" key="2">
    <source>
        <dbReference type="ARBA" id="ARBA00022795"/>
    </source>
</evidence>
<proteinExistence type="inferred from homology"/>
<evidence type="ECO:0000313" key="4">
    <source>
        <dbReference type="EMBL" id="APT47217.1"/>
    </source>
</evidence>
<name>A0A1L6ZL24_BACIA</name>
<protein>
    <submittedName>
        <fullName evidence="4">Flagellar basal body rod modification protein</fullName>
    </submittedName>
</protein>
<feature type="compositionally biased region" description="Polar residues" evidence="3">
    <location>
        <begin position="1"/>
        <end position="17"/>
    </location>
</feature>
<dbReference type="Pfam" id="PF03963">
    <property type="entry name" value="FlgD"/>
    <property type="match status" value="1"/>
</dbReference>
<gene>
    <name evidence="4" type="primary">flgD</name>
    <name evidence="4" type="ORF">BSA145_15895</name>
</gene>
<keyword evidence="4" id="KW-0969">Cilium</keyword>
<dbReference type="NCBIfam" id="NF007197">
    <property type="entry name" value="PRK09618.1"/>
    <property type="match status" value="1"/>
</dbReference>
<dbReference type="AlphaFoldDB" id="A0A1L6ZL24"/>
<keyword evidence="4" id="KW-0966">Cell projection</keyword>
<sequence>MATVDATNRTAAQADTSSKVEKKTDTLGKDQFLKILLTQLQNQDPTNPLDDREFVTQLATFSSLEQQTNMNDSITKLNQLMSTFVAHQDPFTTYVGWIGKEVSGKLDDKEISGTVKSVKNIDNEYLLVLEDGTKISPWDVTAVGEKTK</sequence>
<evidence type="ECO:0000313" key="5">
    <source>
        <dbReference type="Proteomes" id="UP000185426"/>
    </source>
</evidence>
<evidence type="ECO:0000256" key="3">
    <source>
        <dbReference type="SAM" id="MobiDB-lite"/>
    </source>
</evidence>
<dbReference type="GO" id="GO:0044781">
    <property type="term" value="P:bacterial-type flagellum organization"/>
    <property type="evidence" value="ECO:0007669"/>
    <property type="project" value="UniProtKB-KW"/>
</dbReference>
<feature type="region of interest" description="Disordered" evidence="3">
    <location>
        <begin position="1"/>
        <end position="22"/>
    </location>
</feature>
<dbReference type="EMBL" id="CP015607">
    <property type="protein sequence ID" value="APT47217.1"/>
    <property type="molecule type" value="Genomic_DNA"/>
</dbReference>
<dbReference type="InterPro" id="IPR005648">
    <property type="entry name" value="FlgD"/>
</dbReference>